<reference evidence="1 2" key="1">
    <citation type="submission" date="2023-12" db="EMBL/GenBank/DDBJ databases">
        <title>Baltic Sea Cyanobacteria.</title>
        <authorList>
            <person name="Delbaje E."/>
            <person name="Fewer D.P."/>
            <person name="Shishido T.K."/>
        </authorList>
    </citation>
    <scope>NUCLEOTIDE SEQUENCE [LARGE SCALE GENOMIC DNA]</scope>
    <source>
        <strain evidence="1 2">UHCC 0060</strain>
    </source>
</reference>
<proteinExistence type="predicted"/>
<accession>A0ABU5US78</accession>
<sequence>MPPASECFALSPPLLQVRFAIAQPTVRIAPTKFLREKPRLRRWRGAPAKSDRITVDAGSF</sequence>
<evidence type="ECO:0000313" key="2">
    <source>
        <dbReference type="Proteomes" id="UP001303285"/>
    </source>
</evidence>
<dbReference type="Proteomes" id="UP001303285">
    <property type="component" value="Unassembled WGS sequence"/>
</dbReference>
<dbReference type="EMBL" id="JAYGHK010000026">
    <property type="protein sequence ID" value="MEA5608430.1"/>
    <property type="molecule type" value="Genomic_DNA"/>
</dbReference>
<gene>
    <name evidence="1" type="ORF">VB695_10145</name>
</gene>
<name>A0ABU5US78_NODSP</name>
<keyword evidence="2" id="KW-1185">Reference proteome</keyword>
<organism evidence="1 2">
    <name type="scientific">Nodularia spumigena UHCC 0060</name>
    <dbReference type="NCBI Taxonomy" id="3110300"/>
    <lineage>
        <taxon>Bacteria</taxon>
        <taxon>Bacillati</taxon>
        <taxon>Cyanobacteriota</taxon>
        <taxon>Cyanophyceae</taxon>
        <taxon>Nostocales</taxon>
        <taxon>Nodulariaceae</taxon>
        <taxon>Nodularia</taxon>
    </lineage>
</organism>
<evidence type="ECO:0000313" key="1">
    <source>
        <dbReference type="EMBL" id="MEA5608430.1"/>
    </source>
</evidence>
<protein>
    <submittedName>
        <fullName evidence="1">Uncharacterized protein</fullName>
    </submittedName>
</protein>
<comment type="caution">
    <text evidence="1">The sequence shown here is derived from an EMBL/GenBank/DDBJ whole genome shotgun (WGS) entry which is preliminary data.</text>
</comment>